<evidence type="ECO:0000313" key="2">
    <source>
        <dbReference type="EMBL" id="CEM05873.1"/>
    </source>
</evidence>
<proteinExistence type="predicted"/>
<name>A0A0G4F3D1_9ALVE</name>
<reference evidence="2" key="1">
    <citation type="submission" date="2014-11" db="EMBL/GenBank/DDBJ databases">
        <authorList>
            <person name="Otto D Thomas"/>
            <person name="Naeem Raeece"/>
        </authorList>
    </citation>
    <scope>NUCLEOTIDE SEQUENCE</scope>
</reference>
<protein>
    <submittedName>
        <fullName evidence="2">Uncharacterized protein</fullName>
    </submittedName>
</protein>
<gene>
    <name evidence="2" type="ORF">Cvel_14757</name>
</gene>
<organism evidence="2">
    <name type="scientific">Chromera velia CCMP2878</name>
    <dbReference type="NCBI Taxonomy" id="1169474"/>
    <lineage>
        <taxon>Eukaryota</taxon>
        <taxon>Sar</taxon>
        <taxon>Alveolata</taxon>
        <taxon>Colpodellida</taxon>
        <taxon>Chromeraceae</taxon>
        <taxon>Chromera</taxon>
    </lineage>
</organism>
<sequence>MCGDQVTFRLHHPKTAPKRIELQGKKGWYISKEAGATVKVMEKKEEEENEFLFHLVYKIDVLQARKRVLFEWGFKGREAASEETRKVQEGGKEHNQQKQMKTMEGRQENPYLQMERGGLYLSQMKYLQEVDTDRILEMAEGSKAAVDKHAMREVEMEEIDPSIQDEVGAANGILRGMPVLWRPSGFFGYCPSSSHHGS</sequence>
<dbReference type="PhylomeDB" id="A0A0G4F3D1"/>
<evidence type="ECO:0000256" key="1">
    <source>
        <dbReference type="SAM" id="MobiDB-lite"/>
    </source>
</evidence>
<dbReference type="AlphaFoldDB" id="A0A0G4F3D1"/>
<accession>A0A0G4F3D1</accession>
<dbReference type="VEuPathDB" id="CryptoDB:Cvel_14757"/>
<dbReference type="EMBL" id="CDMZ01000069">
    <property type="protein sequence ID" value="CEM05873.1"/>
    <property type="molecule type" value="Genomic_DNA"/>
</dbReference>
<feature type="region of interest" description="Disordered" evidence="1">
    <location>
        <begin position="83"/>
        <end position="104"/>
    </location>
</feature>